<keyword evidence="3 6" id="KW-0560">Oxidoreductase</keyword>
<comment type="similarity">
    <text evidence="1 6">Belongs to the cytochrome P450 family.</text>
</comment>
<dbReference type="Gene3D" id="1.10.630.10">
    <property type="entry name" value="Cytochrome P450"/>
    <property type="match status" value="1"/>
</dbReference>
<dbReference type="GO" id="GO:0016705">
    <property type="term" value="F:oxidoreductase activity, acting on paired donors, with incorporation or reduction of molecular oxygen"/>
    <property type="evidence" value="ECO:0007669"/>
    <property type="project" value="InterPro"/>
</dbReference>
<name>A0A9P5SCN9_9FUNG</name>
<keyword evidence="4 5" id="KW-0408">Iron</keyword>
<evidence type="ECO:0000256" key="1">
    <source>
        <dbReference type="ARBA" id="ARBA00010617"/>
    </source>
</evidence>
<keyword evidence="5 6" id="KW-0349">Heme</keyword>
<evidence type="ECO:0000256" key="4">
    <source>
        <dbReference type="ARBA" id="ARBA00023004"/>
    </source>
</evidence>
<evidence type="ECO:0008006" key="9">
    <source>
        <dbReference type="Google" id="ProtNLM"/>
    </source>
</evidence>
<keyword evidence="8" id="KW-1185">Reference proteome</keyword>
<evidence type="ECO:0000313" key="8">
    <source>
        <dbReference type="Proteomes" id="UP000696485"/>
    </source>
</evidence>
<reference evidence="7" key="1">
    <citation type="journal article" date="2020" name="Fungal Divers.">
        <title>Resolving the Mortierellaceae phylogeny through synthesis of multi-gene phylogenetics and phylogenomics.</title>
        <authorList>
            <person name="Vandepol N."/>
            <person name="Liber J."/>
            <person name="Desiro A."/>
            <person name="Na H."/>
            <person name="Kennedy M."/>
            <person name="Barry K."/>
            <person name="Grigoriev I.V."/>
            <person name="Miller A.N."/>
            <person name="O'Donnell K."/>
            <person name="Stajich J.E."/>
            <person name="Bonito G."/>
        </authorList>
    </citation>
    <scope>NUCLEOTIDE SEQUENCE</scope>
    <source>
        <strain evidence="7">NVP1</strain>
    </source>
</reference>
<dbReference type="PANTHER" id="PTHR24296">
    <property type="entry name" value="CYTOCHROME P450"/>
    <property type="match status" value="1"/>
</dbReference>
<dbReference type="PROSITE" id="PS00086">
    <property type="entry name" value="CYTOCHROME_P450"/>
    <property type="match status" value="1"/>
</dbReference>
<evidence type="ECO:0000313" key="7">
    <source>
        <dbReference type="EMBL" id="KAF9323325.1"/>
    </source>
</evidence>
<dbReference type="PRINTS" id="PR00463">
    <property type="entry name" value="EP450I"/>
</dbReference>
<dbReference type="InterPro" id="IPR017972">
    <property type="entry name" value="Cyt_P450_CS"/>
</dbReference>
<evidence type="ECO:0000256" key="6">
    <source>
        <dbReference type="RuleBase" id="RU000461"/>
    </source>
</evidence>
<sequence length="523" mass="60348">MSTIHSTLEARPPVLLISTILGHILNIFKKYGTKALGTYLLYILFKYQNCALGVRPRPELKSPRGIPLLGNTVEILTRRREDNYQIQTKFHEKYGRIYAMTILGLGRVINVSEPEAMDHVLRVNFWAYEKGAYFRTVLDPLFGGGIFGADGQHWRWQRKLASRIFTVQGFRDFTDTVFCKEADLVRNYLGKIADQGRVIDLQEIFYKFTLDSFGEIAFGESFGCLKDLDQEVEFASAFDRLNTSLSHRFGTPFWKFTQWWTGEQEQIERDTKTVYDFAYGVIQRRREQGFQMQHKDLMQLFMEAEDEDGKPLSTGMMKDTLMNFVIAGRDTTAQALSWMFYLIHRSSARKEILEKLQEETDRILKGGYPTYETTKQQKYAEACLHETLRLYPSVPQNMKICVEDDVLPGGYKVYKGEKIAWSTWSMGRDTGIWGPDALEFKPERWLTGEKPSSSKFVSFHLGPRTCLGQQFATIEAITMLSLLLQRFTFELVNPDIEPGYIASLTLPMAKGLPIRCKHRVDKE</sequence>
<dbReference type="Pfam" id="PF00067">
    <property type="entry name" value="p450"/>
    <property type="match status" value="1"/>
</dbReference>
<feature type="binding site" description="axial binding residue" evidence="5">
    <location>
        <position position="466"/>
    </location>
    <ligand>
        <name>heme</name>
        <dbReference type="ChEBI" id="CHEBI:30413"/>
    </ligand>
    <ligandPart>
        <name>Fe</name>
        <dbReference type="ChEBI" id="CHEBI:18248"/>
    </ligandPart>
</feature>
<evidence type="ECO:0000256" key="3">
    <source>
        <dbReference type="ARBA" id="ARBA00023002"/>
    </source>
</evidence>
<accession>A0A9P5SCN9</accession>
<dbReference type="EMBL" id="JAAAUY010001311">
    <property type="protein sequence ID" value="KAF9323325.1"/>
    <property type="molecule type" value="Genomic_DNA"/>
</dbReference>
<dbReference type="AlphaFoldDB" id="A0A9P5SCN9"/>
<evidence type="ECO:0000256" key="2">
    <source>
        <dbReference type="ARBA" id="ARBA00022723"/>
    </source>
</evidence>
<protein>
    <recommendedName>
        <fullName evidence="9">Cytochrome P450</fullName>
    </recommendedName>
</protein>
<gene>
    <name evidence="7" type="ORF">BG006_001577</name>
</gene>
<dbReference type="PRINTS" id="PR00385">
    <property type="entry name" value="P450"/>
</dbReference>
<dbReference type="GO" id="GO:0020037">
    <property type="term" value="F:heme binding"/>
    <property type="evidence" value="ECO:0007669"/>
    <property type="project" value="InterPro"/>
</dbReference>
<dbReference type="SUPFAM" id="SSF48264">
    <property type="entry name" value="Cytochrome P450"/>
    <property type="match status" value="1"/>
</dbReference>
<dbReference type="Proteomes" id="UP000696485">
    <property type="component" value="Unassembled WGS sequence"/>
</dbReference>
<comment type="caution">
    <text evidence="7">The sequence shown here is derived from an EMBL/GenBank/DDBJ whole genome shotgun (WGS) entry which is preliminary data.</text>
</comment>
<keyword evidence="6" id="KW-0503">Monooxygenase</keyword>
<dbReference type="InterPro" id="IPR001128">
    <property type="entry name" value="Cyt_P450"/>
</dbReference>
<dbReference type="GO" id="GO:0006629">
    <property type="term" value="P:lipid metabolic process"/>
    <property type="evidence" value="ECO:0007669"/>
    <property type="project" value="UniProtKB-ARBA"/>
</dbReference>
<keyword evidence="2 5" id="KW-0479">Metal-binding</keyword>
<dbReference type="GO" id="GO:0005506">
    <property type="term" value="F:iron ion binding"/>
    <property type="evidence" value="ECO:0007669"/>
    <property type="project" value="InterPro"/>
</dbReference>
<proteinExistence type="inferred from homology"/>
<dbReference type="GO" id="GO:0004497">
    <property type="term" value="F:monooxygenase activity"/>
    <property type="evidence" value="ECO:0007669"/>
    <property type="project" value="UniProtKB-KW"/>
</dbReference>
<dbReference type="InterPro" id="IPR002401">
    <property type="entry name" value="Cyt_P450_E_grp-I"/>
</dbReference>
<evidence type="ECO:0000256" key="5">
    <source>
        <dbReference type="PIRSR" id="PIRSR602401-1"/>
    </source>
</evidence>
<dbReference type="InterPro" id="IPR036396">
    <property type="entry name" value="Cyt_P450_sf"/>
</dbReference>
<comment type="cofactor">
    <cofactor evidence="5">
        <name>heme</name>
        <dbReference type="ChEBI" id="CHEBI:30413"/>
    </cofactor>
</comment>
<organism evidence="7 8">
    <name type="scientific">Podila minutissima</name>
    <dbReference type="NCBI Taxonomy" id="64525"/>
    <lineage>
        <taxon>Eukaryota</taxon>
        <taxon>Fungi</taxon>
        <taxon>Fungi incertae sedis</taxon>
        <taxon>Mucoromycota</taxon>
        <taxon>Mortierellomycotina</taxon>
        <taxon>Mortierellomycetes</taxon>
        <taxon>Mortierellales</taxon>
        <taxon>Mortierellaceae</taxon>
        <taxon>Podila</taxon>
    </lineage>
</organism>